<gene>
    <name evidence="2" type="ORF">BCR21_14235</name>
</gene>
<dbReference type="AlphaFoldDB" id="A0A1E5GA18"/>
<keyword evidence="3" id="KW-1185">Reference proteome</keyword>
<dbReference type="STRING" id="903984.BCR21_14235"/>
<dbReference type="Proteomes" id="UP000094068">
    <property type="component" value="Unassembled WGS sequence"/>
</dbReference>
<sequence>MKKKRIFLLSGLTLLMGLAVYSAVFTSKIAAEEKIQGPATVQPKSTSTPTTMSGPSLFAMNSILGNSKFNQLSETDTIPEGYYFSARPNRKTKYYRVNKKTKAKLEEFKHQKATWTGADPNYFYLQNGEGAYFANVGEYQGKTVDLMMSLEDNFTCMVGYSHLGVQMAYNFGSLQSIKNIRTNIKAITTVTYSYFDNATGEPLVIKGLFSKYIGGVNNKAIYDVSQGDGLFVTDKALINYDTALETATKTYITEGTTADGQKDPNRYVTDTFTASTYKIFTNGNYREEYSSGLIYATDPVARIKTPPHSLTGSLEEDGSKHKTSFSVTINQEIPDRMPNFSKYGSFEYIIPENDFYKVTSFSAANALDGSDISSNFTLSGNKLQIKPSFMSPDAFYGKNYEITLNYSLDTTKDYFSFYKDGYLDIPVEPITQTTDLDGSQLSNTVTSRIKWDYELGIEANDVEYSQGEIKRLNKDPEAFKEKILKDSEAKGTNLNLNTDIPVTIKEDPVVDSKVGTYPITLTTNDGDITFTKKINVKVKAVPPVVTIPEAGTRVVSSKGMPYSFSGTVSDEDSEDMSLFVTVDDGSPTTIWEKQVNTELNQPIDFTYEIPGAQLLDLGDHSVKVYAKDTEGNQSEVAQFTLDVRGYLAFKDMPPATLDFDQAKIGSKGSYSKLNKVVDFSVEDYRGSNTSWKLVGSLTSELKDNSTNATIKDGIIYRDDKGNETPFTTDATVNLSTGKATASKVLFPIKWGTDDKGIFIKTPPDVKKGTYTGGIEMSLVDAP</sequence>
<dbReference type="OrthoDB" id="2190646at2"/>
<comment type="caution">
    <text evidence="2">The sequence shown here is derived from an EMBL/GenBank/DDBJ whole genome shotgun (WGS) entry which is preliminary data.</text>
</comment>
<organism evidence="2 3">
    <name type="scientific">Enterococcus ureasiticus</name>
    <dbReference type="NCBI Taxonomy" id="903984"/>
    <lineage>
        <taxon>Bacteria</taxon>
        <taxon>Bacillati</taxon>
        <taxon>Bacillota</taxon>
        <taxon>Bacilli</taxon>
        <taxon>Lactobacillales</taxon>
        <taxon>Enterococcaceae</taxon>
        <taxon>Enterococcus</taxon>
    </lineage>
</organism>
<evidence type="ECO:0000313" key="2">
    <source>
        <dbReference type="EMBL" id="OEG09507.1"/>
    </source>
</evidence>
<accession>A0A1E5GA18</accession>
<proteinExistence type="predicted"/>
<reference evidence="3" key="1">
    <citation type="submission" date="2016-09" db="EMBL/GenBank/DDBJ databases">
        <authorList>
            <person name="Gulvik C.A."/>
        </authorList>
    </citation>
    <scope>NUCLEOTIDE SEQUENCE [LARGE SCALE GENOMIC DNA]</scope>
    <source>
        <strain evidence="3">DSM 23328</strain>
    </source>
</reference>
<protein>
    <recommendedName>
        <fullName evidence="4">WxL domain-containing protein</fullName>
    </recommendedName>
</protein>
<feature type="signal peptide" evidence="1">
    <location>
        <begin position="1"/>
        <end position="22"/>
    </location>
</feature>
<evidence type="ECO:0008006" key="4">
    <source>
        <dbReference type="Google" id="ProtNLM"/>
    </source>
</evidence>
<evidence type="ECO:0000313" key="3">
    <source>
        <dbReference type="Proteomes" id="UP000094068"/>
    </source>
</evidence>
<name>A0A1E5GA18_9ENTE</name>
<evidence type="ECO:0000256" key="1">
    <source>
        <dbReference type="SAM" id="SignalP"/>
    </source>
</evidence>
<keyword evidence="1" id="KW-0732">Signal</keyword>
<dbReference type="RefSeq" id="WP_069647185.1">
    <property type="nucleotide sequence ID" value="NZ_MIJZ01000016.1"/>
</dbReference>
<dbReference type="InterPro" id="IPR013783">
    <property type="entry name" value="Ig-like_fold"/>
</dbReference>
<dbReference type="Gene3D" id="2.60.40.10">
    <property type="entry name" value="Immunoglobulins"/>
    <property type="match status" value="1"/>
</dbReference>
<dbReference type="EMBL" id="MIJZ01000016">
    <property type="protein sequence ID" value="OEG09507.1"/>
    <property type="molecule type" value="Genomic_DNA"/>
</dbReference>
<feature type="chain" id="PRO_5039471111" description="WxL domain-containing protein" evidence="1">
    <location>
        <begin position="23"/>
        <end position="782"/>
    </location>
</feature>